<dbReference type="Proteomes" id="UP000054217">
    <property type="component" value="Unassembled WGS sequence"/>
</dbReference>
<dbReference type="AlphaFoldDB" id="A0A0C3J547"/>
<keyword evidence="2" id="KW-1185">Reference proteome</keyword>
<reference evidence="2" key="2">
    <citation type="submission" date="2015-01" db="EMBL/GenBank/DDBJ databases">
        <title>Evolutionary Origins and Diversification of the Mycorrhizal Mutualists.</title>
        <authorList>
            <consortium name="DOE Joint Genome Institute"/>
            <consortium name="Mycorrhizal Genomics Consortium"/>
            <person name="Kohler A."/>
            <person name="Kuo A."/>
            <person name="Nagy L.G."/>
            <person name="Floudas D."/>
            <person name="Copeland A."/>
            <person name="Barry K.W."/>
            <person name="Cichocki N."/>
            <person name="Veneault-Fourrey C."/>
            <person name="LaButti K."/>
            <person name="Lindquist E.A."/>
            <person name="Lipzen A."/>
            <person name="Lundell T."/>
            <person name="Morin E."/>
            <person name="Murat C."/>
            <person name="Riley R."/>
            <person name="Ohm R."/>
            <person name="Sun H."/>
            <person name="Tunlid A."/>
            <person name="Henrissat B."/>
            <person name="Grigoriev I.V."/>
            <person name="Hibbett D.S."/>
            <person name="Martin F."/>
        </authorList>
    </citation>
    <scope>NUCLEOTIDE SEQUENCE [LARGE SCALE GENOMIC DNA]</scope>
    <source>
        <strain evidence="2">Marx 270</strain>
    </source>
</reference>
<dbReference type="InParanoid" id="A0A0C3J547"/>
<dbReference type="OrthoDB" id="2449121at2759"/>
<organism evidence="1 2">
    <name type="scientific">Pisolithus tinctorius Marx 270</name>
    <dbReference type="NCBI Taxonomy" id="870435"/>
    <lineage>
        <taxon>Eukaryota</taxon>
        <taxon>Fungi</taxon>
        <taxon>Dikarya</taxon>
        <taxon>Basidiomycota</taxon>
        <taxon>Agaricomycotina</taxon>
        <taxon>Agaricomycetes</taxon>
        <taxon>Agaricomycetidae</taxon>
        <taxon>Boletales</taxon>
        <taxon>Sclerodermatineae</taxon>
        <taxon>Pisolithaceae</taxon>
        <taxon>Pisolithus</taxon>
    </lineage>
</organism>
<gene>
    <name evidence="1" type="ORF">M404DRAFT_9302</name>
</gene>
<reference evidence="1 2" key="1">
    <citation type="submission" date="2014-04" db="EMBL/GenBank/DDBJ databases">
        <authorList>
            <consortium name="DOE Joint Genome Institute"/>
            <person name="Kuo A."/>
            <person name="Kohler A."/>
            <person name="Costa M.D."/>
            <person name="Nagy L.G."/>
            <person name="Floudas D."/>
            <person name="Copeland A."/>
            <person name="Barry K.W."/>
            <person name="Cichocki N."/>
            <person name="Veneault-Fourrey C."/>
            <person name="LaButti K."/>
            <person name="Lindquist E.A."/>
            <person name="Lipzen A."/>
            <person name="Lundell T."/>
            <person name="Morin E."/>
            <person name="Murat C."/>
            <person name="Sun H."/>
            <person name="Tunlid A."/>
            <person name="Henrissat B."/>
            <person name="Grigoriev I.V."/>
            <person name="Hibbett D.S."/>
            <person name="Martin F."/>
            <person name="Nordberg H.P."/>
            <person name="Cantor M.N."/>
            <person name="Hua S.X."/>
        </authorList>
    </citation>
    <scope>NUCLEOTIDE SEQUENCE [LARGE SCALE GENOMIC DNA]</scope>
    <source>
        <strain evidence="1 2">Marx 270</strain>
    </source>
</reference>
<evidence type="ECO:0000313" key="1">
    <source>
        <dbReference type="EMBL" id="KIO04208.1"/>
    </source>
</evidence>
<name>A0A0C3J547_PISTI</name>
<dbReference type="HOGENOM" id="CLU_950348_0_0_1"/>
<evidence type="ECO:0000313" key="2">
    <source>
        <dbReference type="Proteomes" id="UP000054217"/>
    </source>
</evidence>
<dbReference type="EMBL" id="KN831972">
    <property type="protein sequence ID" value="KIO04208.1"/>
    <property type="molecule type" value="Genomic_DNA"/>
</dbReference>
<proteinExistence type="predicted"/>
<sequence>MKQVNVVILPALGLDTTDHNLSEGTAQQWLRKLGYELKEAKKGIYVDGHEQEDVVAYHKEFLAKFAENKRVLGYDAHTLMTVLSLLSLNWDLVNSFTYWSCMMKVLFMQMNFDASYMCDVTKFVFDQSLAHGAFAKDALNAKEMNVQPGGKQWLMHNTFIPMDNPNPDLHGNTQAMVFPPDLPPHPDFEFHGQAKGMQCILRGCGLISVLQAANGGKVVGECRTCKLSLEAQEQLHWEALATAEGADKPGKSNLVMLQEPLRTGCCMQKMLTNQQDFKDEKSLILILIEEAGH</sequence>
<dbReference type="STRING" id="870435.A0A0C3J547"/>
<dbReference type="PANTHER" id="PTHR35871:SF1">
    <property type="entry name" value="CXC1-LIKE CYSTEINE CLUSTER ASSOCIATED WITH KDZ TRANSPOSASES DOMAIN-CONTAINING PROTEIN"/>
    <property type="match status" value="1"/>
</dbReference>
<protein>
    <submittedName>
        <fullName evidence="1">Uncharacterized protein</fullName>
    </submittedName>
</protein>
<accession>A0A0C3J547</accession>
<dbReference type="PANTHER" id="PTHR35871">
    <property type="entry name" value="EXPRESSED PROTEIN"/>
    <property type="match status" value="1"/>
</dbReference>